<evidence type="ECO:0000313" key="3">
    <source>
        <dbReference type="EMBL" id="QIK62237.1"/>
    </source>
</evidence>
<dbReference type="SUPFAM" id="SSF54211">
    <property type="entry name" value="Ribosomal protein S5 domain 2-like"/>
    <property type="match status" value="1"/>
</dbReference>
<evidence type="ECO:0000313" key="4">
    <source>
        <dbReference type="Proteomes" id="UP000502677"/>
    </source>
</evidence>
<dbReference type="InterPro" id="IPR003593">
    <property type="entry name" value="AAA+_ATPase"/>
</dbReference>
<dbReference type="KEGG" id="lvi:G7068_02740"/>
<dbReference type="Pfam" id="PF01078">
    <property type="entry name" value="Mg_chelatase"/>
    <property type="match status" value="1"/>
</dbReference>
<organism evidence="3 4">
    <name type="scientific">Leucobacter viscericola</name>
    <dbReference type="NCBI Taxonomy" id="2714935"/>
    <lineage>
        <taxon>Bacteria</taxon>
        <taxon>Bacillati</taxon>
        <taxon>Actinomycetota</taxon>
        <taxon>Actinomycetes</taxon>
        <taxon>Micrococcales</taxon>
        <taxon>Microbacteriaceae</taxon>
        <taxon>Leucobacter</taxon>
    </lineage>
</organism>
<dbReference type="Proteomes" id="UP000502677">
    <property type="component" value="Chromosome"/>
</dbReference>
<dbReference type="Gene3D" id="3.40.50.300">
    <property type="entry name" value="P-loop containing nucleotide triphosphate hydrolases"/>
    <property type="match status" value="1"/>
</dbReference>
<gene>
    <name evidence="3" type="ORF">G7068_02740</name>
</gene>
<keyword evidence="4" id="KW-1185">Reference proteome</keyword>
<dbReference type="AlphaFoldDB" id="A0A6G7XCV5"/>
<dbReference type="InterPro" id="IPR020568">
    <property type="entry name" value="Ribosomal_Su5_D2-typ_SF"/>
</dbReference>
<accession>A0A6G7XCV5</accession>
<feature type="domain" description="AAA+ ATPase" evidence="2">
    <location>
        <begin position="228"/>
        <end position="413"/>
    </location>
</feature>
<dbReference type="Pfam" id="PF13335">
    <property type="entry name" value="Mg_chelatase_C"/>
    <property type="match status" value="1"/>
</dbReference>
<dbReference type="PANTHER" id="PTHR32039:SF7">
    <property type="entry name" value="COMPETENCE PROTEIN COMM"/>
    <property type="match status" value="1"/>
</dbReference>
<dbReference type="SUPFAM" id="SSF52540">
    <property type="entry name" value="P-loop containing nucleoside triphosphate hydrolases"/>
    <property type="match status" value="1"/>
</dbReference>
<dbReference type="PANTHER" id="PTHR32039">
    <property type="entry name" value="MAGNESIUM-CHELATASE SUBUNIT CHLI"/>
    <property type="match status" value="1"/>
</dbReference>
<sequence>MRGEVCRAASIALTGVEGTVVTVEAAVSQQLPGMAIIGLPDTALAEAKLRVRTATTQAGMPLADRFITVNLSPAALPKQGSGFDLAIALSALAASQRLPREQLSSIAHLGELSLDGELRRPAGLLTATVAARELGFRRVMVPERGGAEAALVPDIEVIAVRDLAGAVAWHRGEPEGWRVLPYAGEDTEAGAHSSSASASDDTLSAAGDIADIVGQPDAIEALTIAAAGRHHISLLGPPGAGKTMLATRLPTILPDLTPDEAIAASSIASIGGAPLTGLVQRPPFESPHHTASKMALIGGGSNSEVRPGAITRACHGVLFLDEAPEFPRSVLDALRQPLESGHIEIHRSRIRTSLPARVQLVLAANPCPCGYAGSPDTVAQCSCTPNVRIRYLQRISGPLGDRIDLRLAVRRVPSVMLNDIEAPAPTSGELRERVTQARAAAAVRLEDTPWTTNGEVKGPWLRTTQLRLPRKDTVVLDQALGRGSITLRGYDRVLRVAWTIADLAGLDRPSRNEISRALVLRGGDLL</sequence>
<dbReference type="NCBIfam" id="TIGR00368">
    <property type="entry name" value="YifB family Mg chelatase-like AAA ATPase"/>
    <property type="match status" value="1"/>
</dbReference>
<dbReference type="EMBL" id="CP049863">
    <property type="protein sequence ID" value="QIK62237.1"/>
    <property type="molecule type" value="Genomic_DNA"/>
</dbReference>
<proteinExistence type="inferred from homology"/>
<name>A0A6G7XCV5_9MICO</name>
<protein>
    <submittedName>
        <fullName evidence="3">YifB family Mg chelatase-like AAA ATPase</fullName>
    </submittedName>
</protein>
<dbReference type="InterPro" id="IPR027417">
    <property type="entry name" value="P-loop_NTPase"/>
</dbReference>
<dbReference type="InterPro" id="IPR045006">
    <property type="entry name" value="CHLI-like"/>
</dbReference>
<reference evidence="3 4" key="1">
    <citation type="submission" date="2020-03" db="EMBL/GenBank/DDBJ databases">
        <title>Leucobacter sp. nov., isolated from beetles.</title>
        <authorList>
            <person name="Hyun D.-W."/>
            <person name="Bae J.-W."/>
        </authorList>
    </citation>
    <scope>NUCLEOTIDE SEQUENCE [LARGE SCALE GENOMIC DNA]</scope>
    <source>
        <strain evidence="3 4">HDW9C</strain>
    </source>
</reference>
<comment type="similarity">
    <text evidence="1">Belongs to the Mg-chelatase subunits D/I family. ComM subfamily.</text>
</comment>
<dbReference type="InterPro" id="IPR025158">
    <property type="entry name" value="Mg_chelat-rel_C"/>
</dbReference>
<dbReference type="InterPro" id="IPR014721">
    <property type="entry name" value="Ribsml_uS5_D2-typ_fold_subgr"/>
</dbReference>
<dbReference type="InterPro" id="IPR000523">
    <property type="entry name" value="Mg_chelatse_chII-like_cat_dom"/>
</dbReference>
<dbReference type="Pfam" id="PF13541">
    <property type="entry name" value="ChlI"/>
    <property type="match status" value="1"/>
</dbReference>
<dbReference type="SMART" id="SM00382">
    <property type="entry name" value="AAA"/>
    <property type="match status" value="1"/>
</dbReference>
<dbReference type="Gene3D" id="3.30.230.10">
    <property type="match status" value="1"/>
</dbReference>
<dbReference type="InterPro" id="IPR004482">
    <property type="entry name" value="Mg_chelat-rel"/>
</dbReference>
<evidence type="ECO:0000256" key="1">
    <source>
        <dbReference type="ARBA" id="ARBA00006354"/>
    </source>
</evidence>
<dbReference type="GO" id="GO:0005524">
    <property type="term" value="F:ATP binding"/>
    <property type="evidence" value="ECO:0007669"/>
    <property type="project" value="InterPro"/>
</dbReference>
<evidence type="ECO:0000259" key="2">
    <source>
        <dbReference type="SMART" id="SM00382"/>
    </source>
</evidence>
<dbReference type="RefSeq" id="WP_166288518.1">
    <property type="nucleotide sequence ID" value="NZ_CP049863.1"/>
</dbReference>